<accession>A0A0R0M3C0</accession>
<evidence type="ECO:0000313" key="13">
    <source>
        <dbReference type="Proteomes" id="UP000051530"/>
    </source>
</evidence>
<keyword evidence="13" id="KW-1185">Reference proteome</keyword>
<dbReference type="VEuPathDB" id="MicrosporidiaDB:M153_7880003079"/>
<evidence type="ECO:0000256" key="9">
    <source>
        <dbReference type="SAM" id="MobiDB-lite"/>
    </source>
</evidence>
<reference evidence="12 13" key="1">
    <citation type="submission" date="2015-07" db="EMBL/GenBank/DDBJ databases">
        <title>The genome of Pseudoloma neurophilia, a relevant intracellular parasite of the zebrafish.</title>
        <authorList>
            <person name="Ndikumana S."/>
            <person name="Pelin A."/>
            <person name="Sanders J."/>
            <person name="Corradi N."/>
        </authorList>
    </citation>
    <scope>NUCLEOTIDE SEQUENCE [LARGE SCALE GENOMIC DNA]</scope>
    <source>
        <strain evidence="12 13">MK1</strain>
    </source>
</reference>
<dbReference type="Proteomes" id="UP000051530">
    <property type="component" value="Unassembled WGS sequence"/>
</dbReference>
<dbReference type="PANTHER" id="PTHR42737:SF2">
    <property type="entry name" value="GLUTATHIONE REDUCTASE"/>
    <property type="match status" value="1"/>
</dbReference>
<dbReference type="GO" id="GO:0005829">
    <property type="term" value="C:cytosol"/>
    <property type="evidence" value="ECO:0007669"/>
    <property type="project" value="TreeGrafter"/>
</dbReference>
<dbReference type="AlphaFoldDB" id="A0A0R0M3C0"/>
<dbReference type="PANTHER" id="PTHR42737">
    <property type="entry name" value="GLUTATHIONE REDUCTASE"/>
    <property type="match status" value="1"/>
</dbReference>
<evidence type="ECO:0000256" key="1">
    <source>
        <dbReference type="ARBA" id="ARBA00001974"/>
    </source>
</evidence>
<feature type="domain" description="FAD/NAD(P)-binding" evidence="11">
    <location>
        <begin position="5"/>
        <end position="335"/>
    </location>
</feature>
<dbReference type="InterPro" id="IPR046952">
    <property type="entry name" value="GSHR/TRXR-like"/>
</dbReference>
<comment type="caution">
    <text evidence="12">The sequence shown here is derived from an EMBL/GenBank/DDBJ whole genome shotgun (WGS) entry which is preliminary data.</text>
</comment>
<keyword evidence="6" id="KW-1015">Disulfide bond</keyword>
<evidence type="ECO:0000259" key="10">
    <source>
        <dbReference type="Pfam" id="PF02852"/>
    </source>
</evidence>
<evidence type="ECO:0000256" key="5">
    <source>
        <dbReference type="ARBA" id="ARBA00023002"/>
    </source>
</evidence>
<feature type="region of interest" description="Disordered" evidence="9">
    <location>
        <begin position="333"/>
        <end position="434"/>
    </location>
</feature>
<dbReference type="SUPFAM" id="SSF55424">
    <property type="entry name" value="FAD/NAD-linked reductases, dimerisation (C-terminal) domain"/>
    <property type="match status" value="1"/>
</dbReference>
<protein>
    <submittedName>
        <fullName evidence="12">Pyridine nucleotide-disulfide oxidoreductase</fullName>
    </submittedName>
</protein>
<dbReference type="EMBL" id="LGUB01000300">
    <property type="protein sequence ID" value="KRH93543.1"/>
    <property type="molecule type" value="Genomic_DNA"/>
</dbReference>
<dbReference type="GO" id="GO:0005739">
    <property type="term" value="C:mitochondrion"/>
    <property type="evidence" value="ECO:0007669"/>
    <property type="project" value="TreeGrafter"/>
</dbReference>
<dbReference type="InterPro" id="IPR023753">
    <property type="entry name" value="FAD/NAD-binding_dom"/>
</dbReference>
<keyword evidence="5 8" id="KW-0560">Oxidoreductase</keyword>
<evidence type="ECO:0000256" key="7">
    <source>
        <dbReference type="ARBA" id="ARBA00023284"/>
    </source>
</evidence>
<dbReference type="GO" id="GO:0004362">
    <property type="term" value="F:glutathione-disulfide reductase (NADPH) activity"/>
    <property type="evidence" value="ECO:0007669"/>
    <property type="project" value="TreeGrafter"/>
</dbReference>
<gene>
    <name evidence="12" type="ORF">M153_7880003079</name>
</gene>
<organism evidence="12 13">
    <name type="scientific">Pseudoloma neurophilia</name>
    <dbReference type="NCBI Taxonomy" id="146866"/>
    <lineage>
        <taxon>Eukaryota</taxon>
        <taxon>Fungi</taxon>
        <taxon>Fungi incertae sedis</taxon>
        <taxon>Microsporidia</taxon>
        <taxon>Pseudoloma</taxon>
    </lineage>
</organism>
<dbReference type="InterPro" id="IPR012999">
    <property type="entry name" value="Pyr_OxRdtase_I_AS"/>
</dbReference>
<evidence type="ECO:0000256" key="2">
    <source>
        <dbReference type="ARBA" id="ARBA00007532"/>
    </source>
</evidence>
<evidence type="ECO:0000256" key="4">
    <source>
        <dbReference type="ARBA" id="ARBA00022827"/>
    </source>
</evidence>
<dbReference type="InterPro" id="IPR036188">
    <property type="entry name" value="FAD/NAD-bd_sf"/>
</dbReference>
<dbReference type="GO" id="GO:0034599">
    <property type="term" value="P:cellular response to oxidative stress"/>
    <property type="evidence" value="ECO:0007669"/>
    <property type="project" value="TreeGrafter"/>
</dbReference>
<evidence type="ECO:0000313" key="12">
    <source>
        <dbReference type="EMBL" id="KRH93543.1"/>
    </source>
</evidence>
<evidence type="ECO:0000256" key="6">
    <source>
        <dbReference type="ARBA" id="ARBA00023157"/>
    </source>
</evidence>
<dbReference type="Pfam" id="PF02852">
    <property type="entry name" value="Pyr_redox_dim"/>
    <property type="match status" value="1"/>
</dbReference>
<dbReference type="InterPro" id="IPR016156">
    <property type="entry name" value="FAD/NAD-linked_Rdtase_dimer_sf"/>
</dbReference>
<dbReference type="GO" id="GO:0050660">
    <property type="term" value="F:flavin adenine dinucleotide binding"/>
    <property type="evidence" value="ECO:0007669"/>
    <property type="project" value="InterPro"/>
</dbReference>
<dbReference type="InterPro" id="IPR004099">
    <property type="entry name" value="Pyr_nucl-diS_OxRdtase_dimer"/>
</dbReference>
<sequence>MDQPYDLIVIGGGSGGMPAARRSSLIYKKRVMIIDDRYAHSNEYHAKSGQANKESKSEKNVFGGTCVNVGCVPKKISYNLCEVIQQLKTYDNVLTAVGFDYTEFKKRRDLAVNRLNGIYDRLIKNTGVVTVLGRAELLSVESNVASNLESNVASDGLCRVKVGEQIYESRKVLLATGSRAKTVLFDGTGHQTDDKNKWDEALPDPNYYFKKRTAHKTDTEQSVLKETNKWSESLESYPTTYKNALIHTSDSFFYLETLPSKIVIIGTGYISIEFAFILRILKKEVVIIARNNRLLSHMDGMLGERVKEKMERMGIVIYFEDALVDIVPVKTRKVKNDSNSSSDEIKLSNIRSHTKTRSDDTSNDKNLHSHTKTRSDDTSNDKNLRSSMKIRSDDTSNDKNLHSHTKTRSDDTSNDKKTHSHRKTRSDDGSKRPQYDLVLKSGKVIKDVNFTMSCIGRDCDLTYIKPDIETQDSVYLKVDSNYQTSLKNVYAVGDLLGPPFMLTPFAIHCSRAVVDHLYGGKKIDTHELTVLRRDGQFVPLVEGSVGQIEPLMEGSDGNEKIKGNIIRIPCVPTVVFSHPPCASVGLSEAVAISQYGKDRIEVIETNFVNLFYTLLDEDKKEKSFYKLVIYKQNDSYKQGGLQNSLIIGIHLYGHSVDEQIQGLTVALKKGLLLKDLTSVIGVHPTASEEIVFMGRDQ</sequence>
<dbReference type="Gene3D" id="3.30.390.30">
    <property type="match status" value="1"/>
</dbReference>
<comment type="similarity">
    <text evidence="2 8">Belongs to the class-I pyridine nucleotide-disulfide oxidoreductase family.</text>
</comment>
<dbReference type="OrthoDB" id="5956163at2759"/>
<dbReference type="Pfam" id="PF07992">
    <property type="entry name" value="Pyr_redox_2"/>
    <property type="match status" value="1"/>
</dbReference>
<keyword evidence="4 8" id="KW-0274">FAD</keyword>
<feature type="domain" description="Pyridine nucleotide-disulphide oxidoreductase dimerisation" evidence="10">
    <location>
        <begin position="571"/>
        <end position="691"/>
    </location>
</feature>
<dbReference type="SUPFAM" id="SSF51905">
    <property type="entry name" value="FAD/NAD(P)-binding domain"/>
    <property type="match status" value="2"/>
</dbReference>
<name>A0A0R0M3C0_9MICR</name>
<keyword evidence="7 8" id="KW-0676">Redox-active center</keyword>
<evidence type="ECO:0000256" key="3">
    <source>
        <dbReference type="ARBA" id="ARBA00022630"/>
    </source>
</evidence>
<keyword evidence="3 8" id="KW-0285">Flavoprotein</keyword>
<feature type="compositionally biased region" description="Basic and acidic residues" evidence="9">
    <location>
        <begin position="356"/>
        <end position="417"/>
    </location>
</feature>
<dbReference type="PROSITE" id="PS00076">
    <property type="entry name" value="PYRIDINE_REDOX_1"/>
    <property type="match status" value="1"/>
</dbReference>
<evidence type="ECO:0000259" key="11">
    <source>
        <dbReference type="Pfam" id="PF07992"/>
    </source>
</evidence>
<dbReference type="GO" id="GO:0006749">
    <property type="term" value="P:glutathione metabolic process"/>
    <property type="evidence" value="ECO:0007669"/>
    <property type="project" value="TreeGrafter"/>
</dbReference>
<dbReference type="GO" id="GO:0045454">
    <property type="term" value="P:cell redox homeostasis"/>
    <property type="evidence" value="ECO:0007669"/>
    <property type="project" value="InterPro"/>
</dbReference>
<dbReference type="Gene3D" id="3.50.50.60">
    <property type="entry name" value="FAD/NAD(P)-binding domain"/>
    <property type="match status" value="3"/>
</dbReference>
<feature type="compositionally biased region" description="Basic and acidic residues" evidence="9">
    <location>
        <begin position="425"/>
        <end position="434"/>
    </location>
</feature>
<dbReference type="PRINTS" id="PR00368">
    <property type="entry name" value="FADPNR"/>
</dbReference>
<proteinExistence type="inferred from homology"/>
<evidence type="ECO:0000256" key="8">
    <source>
        <dbReference type="RuleBase" id="RU003691"/>
    </source>
</evidence>
<comment type="cofactor">
    <cofactor evidence="1">
        <name>FAD</name>
        <dbReference type="ChEBI" id="CHEBI:57692"/>
    </cofactor>
</comment>